<dbReference type="GO" id="GO:0042910">
    <property type="term" value="F:xenobiotic transmembrane transporter activity"/>
    <property type="evidence" value="ECO:0007669"/>
    <property type="project" value="TreeGrafter"/>
</dbReference>
<evidence type="ECO:0000313" key="2">
    <source>
        <dbReference type="EMBL" id="GAK58526.1"/>
    </source>
</evidence>
<keyword evidence="1" id="KW-0812">Transmembrane</keyword>
<sequence length="504" mass="56004">MLILLAAAAFGFTRLGDAFFPETTRAQFQIDVWLPEGTQIYETERTIQQIEDYIRTLDHVTDIASAIGRGMPRFLLSYTPKSLNASYAYLLVSVDDYQHINSLKQQLQTDLETRFSDIVPVVYKFNFGPGHFAATPIEARFNGPDKKVLRKLAEQAMTIMHEDGGIVGIQHDWRGMAKAYRPILNEVPAQNLGIDRRAVANVLASAFDGSTVGVYRENDELIPIVARAPQNERINGLSEIQNLWIWSPIAGQNIPLQQVMLGYKTFFEDGQIRRFDRKRAITVLGAPATEMASTALARIRPQIEAIELPIGYSLKWAGEIKDSRESLESVLVPFPMFMVLMLLITIFLFNALRPALIIWLCVPLAIIGVVSGLLVADQPLNFVAVLGLLSLTGMLIKNAIVLLDQIELEIQSGKSRFEAIVDSGVSRARPVMMAAMTTVLGMIPLVFDAFFAAMAVTIMTGLTFAAVLTLVVVPVLYSLFYHVKPNERTLKPEKKTLAAVSNYQ</sequence>
<dbReference type="SUPFAM" id="SSF82693">
    <property type="entry name" value="Multidrug efflux transporter AcrB pore domain, PN1, PN2, PC1 and PC2 subdomains"/>
    <property type="match status" value="1"/>
</dbReference>
<dbReference type="HOGENOM" id="CLU_002755_2_11_0"/>
<accession>A0A081C1S1</accession>
<keyword evidence="3" id="KW-1185">Reference proteome</keyword>
<dbReference type="eggNOG" id="COG0841">
    <property type="taxonomic scope" value="Bacteria"/>
</dbReference>
<dbReference type="GO" id="GO:0005886">
    <property type="term" value="C:plasma membrane"/>
    <property type="evidence" value="ECO:0007669"/>
    <property type="project" value="TreeGrafter"/>
</dbReference>
<dbReference type="AlphaFoldDB" id="A0A081C1S1"/>
<gene>
    <name evidence="2" type="ORF">U27_05500</name>
</gene>
<keyword evidence="1" id="KW-0472">Membrane</keyword>
<dbReference type="SUPFAM" id="SSF82714">
    <property type="entry name" value="Multidrug efflux transporter AcrB TolC docking domain, DN and DC subdomains"/>
    <property type="match status" value="1"/>
</dbReference>
<dbReference type="Gene3D" id="1.20.1640.10">
    <property type="entry name" value="Multidrug efflux transporter AcrB transmembrane domain"/>
    <property type="match status" value="1"/>
</dbReference>
<dbReference type="InterPro" id="IPR001036">
    <property type="entry name" value="Acrflvin-R"/>
</dbReference>
<dbReference type="Gene3D" id="3.30.70.1440">
    <property type="entry name" value="Multidrug efflux transporter AcrB pore domain"/>
    <property type="match status" value="1"/>
</dbReference>
<name>A0A081C1S1_VECG1</name>
<dbReference type="STRING" id="1499967.U27_05500"/>
<proteinExistence type="predicted"/>
<feature type="transmembrane region" description="Helical" evidence="1">
    <location>
        <begin position="356"/>
        <end position="376"/>
    </location>
</feature>
<feature type="transmembrane region" description="Helical" evidence="1">
    <location>
        <begin position="433"/>
        <end position="456"/>
    </location>
</feature>
<feature type="transmembrane region" description="Helical" evidence="1">
    <location>
        <begin position="330"/>
        <end position="349"/>
    </location>
</feature>
<dbReference type="Gene3D" id="3.30.70.1430">
    <property type="entry name" value="Multidrug efflux transporter AcrB pore domain"/>
    <property type="match status" value="1"/>
</dbReference>
<dbReference type="InterPro" id="IPR027463">
    <property type="entry name" value="AcrB_DN_DC_subdom"/>
</dbReference>
<evidence type="ECO:0000313" key="3">
    <source>
        <dbReference type="Proteomes" id="UP000030661"/>
    </source>
</evidence>
<reference evidence="2" key="1">
    <citation type="journal article" date="2015" name="PeerJ">
        <title>First genomic representation of candidate bacterial phylum KSB3 points to enhanced environmental sensing as a trigger of wastewater bulking.</title>
        <authorList>
            <person name="Sekiguchi Y."/>
            <person name="Ohashi A."/>
            <person name="Parks D.H."/>
            <person name="Yamauchi T."/>
            <person name="Tyson G.W."/>
            <person name="Hugenholtz P."/>
        </authorList>
    </citation>
    <scope>NUCLEOTIDE SEQUENCE [LARGE SCALE GENOMIC DNA]</scope>
</reference>
<keyword evidence="1" id="KW-1133">Transmembrane helix</keyword>
<protein>
    <submittedName>
        <fullName evidence="2">Acriflavin resistance protein</fullName>
    </submittedName>
</protein>
<feature type="transmembrane region" description="Helical" evidence="1">
    <location>
        <begin position="462"/>
        <end position="481"/>
    </location>
</feature>
<dbReference type="Proteomes" id="UP000030661">
    <property type="component" value="Unassembled WGS sequence"/>
</dbReference>
<evidence type="ECO:0000256" key="1">
    <source>
        <dbReference type="SAM" id="Phobius"/>
    </source>
</evidence>
<dbReference type="Gene3D" id="3.30.2090.10">
    <property type="entry name" value="Multidrug efflux transporter AcrB TolC docking domain, DN and DC subdomains"/>
    <property type="match status" value="1"/>
</dbReference>
<dbReference type="PANTHER" id="PTHR32063">
    <property type="match status" value="1"/>
</dbReference>
<organism evidence="2">
    <name type="scientific">Vecturithrix granuli</name>
    <dbReference type="NCBI Taxonomy" id="1499967"/>
    <lineage>
        <taxon>Bacteria</taxon>
        <taxon>Candidatus Moduliflexota</taxon>
        <taxon>Candidatus Vecturitrichia</taxon>
        <taxon>Candidatus Vecturitrichales</taxon>
        <taxon>Candidatus Vecturitrichaceae</taxon>
        <taxon>Candidatus Vecturithrix</taxon>
    </lineage>
</organism>
<feature type="transmembrane region" description="Helical" evidence="1">
    <location>
        <begin position="382"/>
        <end position="403"/>
    </location>
</feature>
<dbReference type="EMBL" id="DF820467">
    <property type="protein sequence ID" value="GAK58526.1"/>
    <property type="molecule type" value="Genomic_DNA"/>
</dbReference>
<dbReference type="PRINTS" id="PR00702">
    <property type="entry name" value="ACRIFLAVINRP"/>
</dbReference>
<dbReference type="PANTHER" id="PTHR32063:SF18">
    <property type="entry name" value="CATION EFFLUX SYSTEM PROTEIN"/>
    <property type="match status" value="1"/>
</dbReference>
<dbReference type="SUPFAM" id="SSF82866">
    <property type="entry name" value="Multidrug efflux transporter AcrB transmembrane domain"/>
    <property type="match status" value="1"/>
</dbReference>
<dbReference type="Pfam" id="PF00873">
    <property type="entry name" value="ACR_tran"/>
    <property type="match status" value="1"/>
</dbReference>